<evidence type="ECO:0000256" key="2">
    <source>
        <dbReference type="ARBA" id="ARBA00022801"/>
    </source>
</evidence>
<keyword evidence="4 6" id="KW-0326">Glycosidase</keyword>
<dbReference type="Proteomes" id="UP000559987">
    <property type="component" value="Unassembled WGS sequence"/>
</dbReference>
<name>A0A839UPC8_9GAMM</name>
<dbReference type="SUPFAM" id="SSF51445">
    <property type="entry name" value="(Trans)glycosidases"/>
    <property type="match status" value="1"/>
</dbReference>
<dbReference type="CDD" id="cd11315">
    <property type="entry name" value="AmyAc_bac1_AmyA"/>
    <property type="match status" value="1"/>
</dbReference>
<keyword evidence="3 6" id="KW-0119">Carbohydrate metabolism</keyword>
<evidence type="ECO:0000259" key="8">
    <source>
        <dbReference type="SMART" id="SM00642"/>
    </source>
</evidence>
<gene>
    <name evidence="9" type="ORF">FHS30_000802</name>
</gene>
<organism evidence="9 10">
    <name type="scientific">Simiduia aestuariiviva</name>
    <dbReference type="NCBI Taxonomy" id="1510459"/>
    <lineage>
        <taxon>Bacteria</taxon>
        <taxon>Pseudomonadati</taxon>
        <taxon>Pseudomonadota</taxon>
        <taxon>Gammaproteobacteria</taxon>
        <taxon>Cellvibrionales</taxon>
        <taxon>Cellvibrionaceae</taxon>
        <taxon>Simiduia</taxon>
    </lineage>
</organism>
<sequence>MNGNEMSQCVRRLVTQSALVLMCSVSSIAGADVILHAFNWSYTDVKNKATEIANIGYKAVLVAPPLKSSGCEWYQRYQPQDWRVIDHCLGNKQSFKAMIDALNAKGVVVYADIVLNHMANERNGATDFPGNAALTDYASRRSYWNNQKLFGNLDNGLVSPWDFHEAKCISDYNNVWQVQNWRLCGPSPDRGLPDLDPNNYVLEQQRSYLQALKNLGVKGFRVDAAKHMTNWHINQIFTSTIKSGMHVFGEVITGGGTSSSDYQNFLGPYLSATDHDAYDFPLLNAMRNALMPSGWMSSLENPQASGNALPGHRAVTMPITHDIPTNSGFRYLIMNPTDEHLAYAYVLGRSDGAPMVFSDKTGTDSGRWVDDYKQSDIKSMVFFHNRVQGQGQEGVWADQCVLTFQRGKEGVVGINKCGEERWVKLNTSGKFYWYRTYRDALSGETFSISSSTKWIRIPARAARMWYAD</sequence>
<comment type="catalytic activity">
    <reaction evidence="6">
        <text>Endohydrolysis of (1-&gt;4)-alpha-D-glucosidic linkages in polysaccharides containing three or more (1-&gt;4)-alpha-linked D-glucose units.</text>
        <dbReference type="EC" id="3.2.1.1"/>
    </reaction>
</comment>
<feature type="signal peptide" evidence="7">
    <location>
        <begin position="1"/>
        <end position="31"/>
    </location>
</feature>
<evidence type="ECO:0000256" key="6">
    <source>
        <dbReference type="RuleBase" id="RU361134"/>
    </source>
</evidence>
<evidence type="ECO:0000256" key="7">
    <source>
        <dbReference type="SAM" id="SignalP"/>
    </source>
</evidence>
<protein>
    <recommendedName>
        <fullName evidence="6">Alpha-amylase</fullName>
        <ecNumber evidence="6">3.2.1.1</ecNumber>
    </recommendedName>
</protein>
<dbReference type="EC" id="3.2.1.1" evidence="6"/>
<evidence type="ECO:0000313" key="10">
    <source>
        <dbReference type="Proteomes" id="UP000559987"/>
    </source>
</evidence>
<dbReference type="Gene3D" id="3.20.20.80">
    <property type="entry name" value="Glycosidases"/>
    <property type="match status" value="1"/>
</dbReference>
<dbReference type="GO" id="GO:0043169">
    <property type="term" value="F:cation binding"/>
    <property type="evidence" value="ECO:0007669"/>
    <property type="project" value="InterPro"/>
</dbReference>
<evidence type="ECO:0000256" key="4">
    <source>
        <dbReference type="ARBA" id="ARBA00023295"/>
    </source>
</evidence>
<proteinExistence type="inferred from homology"/>
<feature type="chain" id="PRO_5032691156" description="Alpha-amylase" evidence="7">
    <location>
        <begin position="32"/>
        <end position="468"/>
    </location>
</feature>
<dbReference type="EMBL" id="JACHXZ010000001">
    <property type="protein sequence ID" value="MBB3167626.1"/>
    <property type="molecule type" value="Genomic_DNA"/>
</dbReference>
<keyword evidence="2 6" id="KW-0378">Hydrolase</keyword>
<keyword evidence="7" id="KW-0732">Signal</keyword>
<dbReference type="GO" id="GO:0005975">
    <property type="term" value="P:carbohydrate metabolic process"/>
    <property type="evidence" value="ECO:0007669"/>
    <property type="project" value="InterPro"/>
</dbReference>
<dbReference type="SMART" id="SM00642">
    <property type="entry name" value="Aamy"/>
    <property type="match status" value="1"/>
</dbReference>
<comment type="caution">
    <text evidence="9">The sequence shown here is derived from an EMBL/GenBank/DDBJ whole genome shotgun (WGS) entry which is preliminary data.</text>
</comment>
<evidence type="ECO:0000313" key="9">
    <source>
        <dbReference type="EMBL" id="MBB3167626.1"/>
    </source>
</evidence>
<dbReference type="PRINTS" id="PR00110">
    <property type="entry name" value="ALPHAAMYLASE"/>
</dbReference>
<evidence type="ECO:0000256" key="3">
    <source>
        <dbReference type="ARBA" id="ARBA00023277"/>
    </source>
</evidence>
<evidence type="ECO:0000256" key="5">
    <source>
        <dbReference type="RuleBase" id="RU003615"/>
    </source>
</evidence>
<evidence type="ECO:0000256" key="1">
    <source>
        <dbReference type="ARBA" id="ARBA00008061"/>
    </source>
</evidence>
<feature type="domain" description="Glycosyl hydrolase family 13 catalytic" evidence="8">
    <location>
        <begin position="32"/>
        <end position="384"/>
    </location>
</feature>
<dbReference type="InterPro" id="IPR006047">
    <property type="entry name" value="GH13_cat_dom"/>
</dbReference>
<dbReference type="InterPro" id="IPR006046">
    <property type="entry name" value="Alpha_amylase"/>
</dbReference>
<comment type="similarity">
    <text evidence="1 5">Belongs to the glycosyl hydrolase 13 family.</text>
</comment>
<accession>A0A839UPC8</accession>
<dbReference type="InterPro" id="IPR017853">
    <property type="entry name" value="GH"/>
</dbReference>
<dbReference type="Pfam" id="PF00128">
    <property type="entry name" value="Alpha-amylase"/>
    <property type="match status" value="1"/>
</dbReference>
<dbReference type="GO" id="GO:0004556">
    <property type="term" value="F:alpha-amylase activity"/>
    <property type="evidence" value="ECO:0007669"/>
    <property type="project" value="UniProtKB-UniRule"/>
</dbReference>
<keyword evidence="10" id="KW-1185">Reference proteome</keyword>
<dbReference type="RefSeq" id="WP_221197129.1">
    <property type="nucleotide sequence ID" value="NZ_JACHXZ010000001.1"/>
</dbReference>
<dbReference type="PANTHER" id="PTHR43447">
    <property type="entry name" value="ALPHA-AMYLASE"/>
    <property type="match status" value="1"/>
</dbReference>
<reference evidence="9 10" key="1">
    <citation type="submission" date="2020-08" db="EMBL/GenBank/DDBJ databases">
        <title>Genomic Encyclopedia of Type Strains, Phase III (KMG-III): the genomes of soil and plant-associated and newly described type strains.</title>
        <authorList>
            <person name="Whitman W."/>
        </authorList>
    </citation>
    <scope>NUCLEOTIDE SEQUENCE [LARGE SCALE GENOMIC DNA]</scope>
    <source>
        <strain evidence="9 10">CECT 8571</strain>
    </source>
</reference>
<dbReference type="AlphaFoldDB" id="A0A839UPC8"/>